<evidence type="ECO:0000256" key="5">
    <source>
        <dbReference type="SAM" id="MobiDB-lite"/>
    </source>
</evidence>
<feature type="compositionally biased region" description="Low complexity" evidence="5">
    <location>
        <begin position="225"/>
        <end position="239"/>
    </location>
</feature>
<dbReference type="PANTHER" id="PTHR45848">
    <property type="entry name" value="DUAL SPECIFICITY PROTEIN PHOSPHATASE 12 FAMILY MEMBER"/>
    <property type="match status" value="1"/>
</dbReference>
<dbReference type="SUPFAM" id="SSF52799">
    <property type="entry name" value="(Phosphotyrosine protein) phosphatases II"/>
    <property type="match status" value="1"/>
</dbReference>
<dbReference type="InterPro" id="IPR000387">
    <property type="entry name" value="Tyr_Pase_dom"/>
</dbReference>
<protein>
    <recommendedName>
        <fullName evidence="2">protein-tyrosine-phosphatase</fullName>
        <ecNumber evidence="2">3.1.3.48</ecNumber>
    </recommendedName>
</protein>
<feature type="compositionally biased region" description="Low complexity" evidence="5">
    <location>
        <begin position="465"/>
        <end position="476"/>
    </location>
</feature>
<evidence type="ECO:0000256" key="1">
    <source>
        <dbReference type="ARBA" id="ARBA00008601"/>
    </source>
</evidence>
<feature type="domain" description="Tyrosine specific protein phosphatases" evidence="7">
    <location>
        <begin position="64"/>
        <end position="122"/>
    </location>
</feature>
<gene>
    <name evidence="8" type="ORF">C8R41DRAFT_831087</name>
</gene>
<dbReference type="Pfam" id="PF00782">
    <property type="entry name" value="DSPc"/>
    <property type="match status" value="1"/>
</dbReference>
<feature type="region of interest" description="Disordered" evidence="5">
    <location>
        <begin position="500"/>
        <end position="529"/>
    </location>
</feature>
<dbReference type="PROSITE" id="PS50054">
    <property type="entry name" value="TYR_PHOSPHATASE_DUAL"/>
    <property type="match status" value="1"/>
</dbReference>
<evidence type="ECO:0000259" key="7">
    <source>
        <dbReference type="PROSITE" id="PS50056"/>
    </source>
</evidence>
<dbReference type="CDD" id="cd14498">
    <property type="entry name" value="DSP"/>
    <property type="match status" value="1"/>
</dbReference>
<feature type="compositionally biased region" description="Low complexity" evidence="5">
    <location>
        <begin position="281"/>
        <end position="294"/>
    </location>
</feature>
<dbReference type="Proteomes" id="UP001150217">
    <property type="component" value="Unassembled WGS sequence"/>
</dbReference>
<feature type="compositionally biased region" description="Low complexity" evidence="5">
    <location>
        <begin position="326"/>
        <end position="337"/>
    </location>
</feature>
<sequence length="605" mass="64622">MNTMDQVIPGLWIGGLPSAMDTENLKENKIYSVLSAMRGKISIHETFVKHQIFLDDSEEEDILIHLLPAIAFIQSELDKGRGVLVHCQAGVSRSATIVAAYLMHNRQMGVEGALDLIRKARPEIDPNPGFIAQLEIFHNASFNISRKDKDTRLYYMQRTTEEVMNGDGSLPSTDMFARFPRSAIDSTPSTPGGTIRGPRRRIRCKMCRQELAAREHMLDHGQIGPATPAITPAASRRPSTNQPQQPISRRSSRLGSDSRPRRPSGLSFGGFGDALTMSSMNGSNTSLTNKTSTSAIVDDDDDDGDEEGEPTARPLNDINGRPVTSPPLTTTPKGPTGSRPPVPRPFGSASKSIMETMSMSALDSDDEDDEGNNVMSPGTIKLTNIRRPSGSATPSSPNTFAQVATHIGRRMSDAMLTPPVDETHLSAIDTVGHSNGTILEPGSAEKSVKKGDIPPIASPAPNSSPPLARSLSGASSPLASPNDFAAQLYANPKLAALRGGASPPLHGTTPLGLDSAASGGGGAKPQPVSPPILMNPKCSGYFVEPMQWMEPFLEAGEIAGKIVCPNQRCGTKLGNYDWAGVRCGCKEWVVPGFCISRSKVDEIVA</sequence>
<dbReference type="InterPro" id="IPR029021">
    <property type="entry name" value="Prot-tyrosine_phosphatase-like"/>
</dbReference>
<dbReference type="Gene3D" id="3.90.190.10">
    <property type="entry name" value="Protein tyrosine phosphatase superfamily"/>
    <property type="match status" value="1"/>
</dbReference>
<feature type="region of interest" description="Disordered" evidence="5">
    <location>
        <begin position="431"/>
        <end position="476"/>
    </location>
</feature>
<keyword evidence="9" id="KW-1185">Reference proteome</keyword>
<evidence type="ECO:0000313" key="8">
    <source>
        <dbReference type="EMBL" id="KAJ4493173.1"/>
    </source>
</evidence>
<accession>A0ABQ8VFZ2</accession>
<feature type="domain" description="Tyrosine-protein phosphatase" evidence="6">
    <location>
        <begin position="3"/>
        <end position="143"/>
    </location>
</feature>
<proteinExistence type="inferred from homology"/>
<organism evidence="8 9">
    <name type="scientific">Lentinula lateritia</name>
    <dbReference type="NCBI Taxonomy" id="40482"/>
    <lineage>
        <taxon>Eukaryota</taxon>
        <taxon>Fungi</taxon>
        <taxon>Dikarya</taxon>
        <taxon>Basidiomycota</taxon>
        <taxon>Agaricomycotina</taxon>
        <taxon>Agaricomycetes</taxon>
        <taxon>Agaricomycetidae</taxon>
        <taxon>Agaricales</taxon>
        <taxon>Marasmiineae</taxon>
        <taxon>Omphalotaceae</taxon>
        <taxon>Lentinula</taxon>
    </lineage>
</organism>
<comment type="caution">
    <text evidence="8">The sequence shown here is derived from an EMBL/GenBank/DDBJ whole genome shotgun (WGS) entry which is preliminary data.</text>
</comment>
<reference evidence="8" key="1">
    <citation type="submission" date="2022-08" db="EMBL/GenBank/DDBJ databases">
        <title>A Global Phylogenomic Analysis of the Shiitake Genus Lentinula.</title>
        <authorList>
            <consortium name="DOE Joint Genome Institute"/>
            <person name="Sierra-Patev S."/>
            <person name="Min B."/>
            <person name="Naranjo-Ortiz M."/>
            <person name="Looney B."/>
            <person name="Konkel Z."/>
            <person name="Slot J.C."/>
            <person name="Sakamoto Y."/>
            <person name="Steenwyk J.L."/>
            <person name="Rokas A."/>
            <person name="Carro J."/>
            <person name="Camarero S."/>
            <person name="Ferreira P."/>
            <person name="Molpeceres G."/>
            <person name="Ruiz-Duenas F.J."/>
            <person name="Serrano A."/>
            <person name="Henrissat B."/>
            <person name="Drula E."/>
            <person name="Hughes K.W."/>
            <person name="Mata J.L."/>
            <person name="Ishikawa N.K."/>
            <person name="Vargas-Isla R."/>
            <person name="Ushijima S."/>
            <person name="Smith C.A."/>
            <person name="Ahrendt S."/>
            <person name="Andreopoulos W."/>
            <person name="He G."/>
            <person name="Labutti K."/>
            <person name="Lipzen A."/>
            <person name="Ng V."/>
            <person name="Riley R."/>
            <person name="Sandor L."/>
            <person name="Barry K."/>
            <person name="Martinez A.T."/>
            <person name="Xiao Y."/>
            <person name="Gibbons J.G."/>
            <person name="Terashima K."/>
            <person name="Grigoriev I.V."/>
            <person name="Hibbett D.S."/>
        </authorList>
    </citation>
    <scope>NUCLEOTIDE SEQUENCE</scope>
    <source>
        <strain evidence="8">RHP3577 ss4</strain>
    </source>
</reference>
<dbReference type="SMART" id="SM00195">
    <property type="entry name" value="DSPc"/>
    <property type="match status" value="1"/>
</dbReference>
<comment type="similarity">
    <text evidence="1">Belongs to the protein-tyrosine phosphatase family. Non-receptor class dual specificity subfamily.</text>
</comment>
<feature type="region of interest" description="Disordered" evidence="5">
    <location>
        <begin position="361"/>
        <end position="398"/>
    </location>
</feature>
<dbReference type="EC" id="3.1.3.48" evidence="2"/>
<dbReference type="EMBL" id="JANVFT010000036">
    <property type="protein sequence ID" value="KAJ4493173.1"/>
    <property type="molecule type" value="Genomic_DNA"/>
</dbReference>
<evidence type="ECO:0000313" key="9">
    <source>
        <dbReference type="Proteomes" id="UP001150217"/>
    </source>
</evidence>
<dbReference type="PROSITE" id="PS50056">
    <property type="entry name" value="TYR_PHOSPHATASE_2"/>
    <property type="match status" value="1"/>
</dbReference>
<evidence type="ECO:0000259" key="6">
    <source>
        <dbReference type="PROSITE" id="PS50054"/>
    </source>
</evidence>
<dbReference type="PANTHER" id="PTHR45848:SF4">
    <property type="entry name" value="DUAL SPECIFICITY PROTEIN PHOSPHATASE 12"/>
    <property type="match status" value="1"/>
</dbReference>
<dbReference type="InterPro" id="IPR020422">
    <property type="entry name" value="TYR_PHOSPHATASE_DUAL_dom"/>
</dbReference>
<feature type="region of interest" description="Disordered" evidence="5">
    <location>
        <begin position="217"/>
        <end position="349"/>
    </location>
</feature>
<dbReference type="PROSITE" id="PS00383">
    <property type="entry name" value="TYR_PHOSPHATASE_1"/>
    <property type="match status" value="1"/>
</dbReference>
<evidence type="ECO:0000256" key="4">
    <source>
        <dbReference type="ARBA" id="ARBA00022912"/>
    </source>
</evidence>
<keyword evidence="3" id="KW-0378">Hydrolase</keyword>
<dbReference type="InterPro" id="IPR000340">
    <property type="entry name" value="Dual-sp_phosphatase_cat-dom"/>
</dbReference>
<feature type="compositionally biased region" description="Acidic residues" evidence="5">
    <location>
        <begin position="297"/>
        <end position="309"/>
    </location>
</feature>
<dbReference type="InterPro" id="IPR016130">
    <property type="entry name" value="Tyr_Pase_AS"/>
</dbReference>
<evidence type="ECO:0000256" key="3">
    <source>
        <dbReference type="ARBA" id="ARBA00022801"/>
    </source>
</evidence>
<evidence type="ECO:0000256" key="2">
    <source>
        <dbReference type="ARBA" id="ARBA00013064"/>
    </source>
</evidence>
<name>A0ABQ8VFZ2_9AGAR</name>
<keyword evidence="4" id="KW-0904">Protein phosphatase</keyword>